<dbReference type="KEGG" id="bcou:IC761_34405"/>
<feature type="region of interest" description="Disordered" evidence="1">
    <location>
        <begin position="116"/>
        <end position="152"/>
    </location>
</feature>
<evidence type="ECO:0000256" key="1">
    <source>
        <dbReference type="SAM" id="MobiDB-lite"/>
    </source>
</evidence>
<dbReference type="AlphaFoldDB" id="A0A7S9D6Q8"/>
<reference evidence="2 3" key="1">
    <citation type="submission" date="2020-09" db="EMBL/GenBank/DDBJ databases">
        <title>Complete genomes of bradyrhizobia occurring on native shrubby legumes in Australia.</title>
        <authorList>
            <person name="Lafay B."/>
        </authorList>
    </citation>
    <scope>NUCLEOTIDE SEQUENCE [LARGE SCALE GENOMIC DNA]</scope>
    <source>
        <strain evidence="2 3">BDV5040</strain>
    </source>
</reference>
<dbReference type="Proteomes" id="UP000594621">
    <property type="component" value="Chromosome"/>
</dbReference>
<proteinExistence type="predicted"/>
<evidence type="ECO:0000313" key="2">
    <source>
        <dbReference type="EMBL" id="QPF91474.1"/>
    </source>
</evidence>
<feature type="compositionally biased region" description="Basic and acidic residues" evidence="1">
    <location>
        <begin position="122"/>
        <end position="143"/>
    </location>
</feature>
<dbReference type="EMBL" id="CP061379">
    <property type="protein sequence ID" value="QPF91474.1"/>
    <property type="molecule type" value="Genomic_DNA"/>
</dbReference>
<organism evidence="2 3">
    <name type="scientific">Bradyrhizobium commune</name>
    <dbReference type="NCBI Taxonomy" id="83627"/>
    <lineage>
        <taxon>Bacteria</taxon>
        <taxon>Pseudomonadati</taxon>
        <taxon>Pseudomonadota</taxon>
        <taxon>Alphaproteobacteria</taxon>
        <taxon>Hyphomicrobiales</taxon>
        <taxon>Nitrobacteraceae</taxon>
        <taxon>Bradyrhizobium</taxon>
    </lineage>
</organism>
<accession>A0A7S9D6Q8</accession>
<protein>
    <submittedName>
        <fullName evidence="2">Uncharacterized protein</fullName>
    </submittedName>
</protein>
<evidence type="ECO:0000313" key="3">
    <source>
        <dbReference type="Proteomes" id="UP000594621"/>
    </source>
</evidence>
<dbReference type="RefSeq" id="WP_195801041.1">
    <property type="nucleotide sequence ID" value="NZ_CP061379.1"/>
</dbReference>
<name>A0A7S9D6Q8_9BRAD</name>
<gene>
    <name evidence="2" type="ORF">IC761_34405</name>
</gene>
<keyword evidence="3" id="KW-1185">Reference proteome</keyword>
<sequence length="188" mass="20974">MVRPFIYKNAELEMDRLGKQHGWVPTAKTEAVDHHAKFFQLIGNELLHTETGDTIEEWAAKQKTERPHWYLPDEVVDNVDVCFGGGPKSRVNIDARMKLFKEVGDVNYNNMMAQWGATPTRNGERPLPESRETVERAKQDKTAADNPWSASGWNITSQGRLVKALGLETAQGIAKAAGSFVGATRPAR</sequence>